<evidence type="ECO:0000313" key="2">
    <source>
        <dbReference type="EMBL" id="QTQ10831.1"/>
    </source>
</evidence>
<name>A0A975IB99_9SPIR</name>
<keyword evidence="1" id="KW-0472">Membrane</keyword>
<organism evidence="2 3">
    <name type="scientific">Treponema parvum</name>
    <dbReference type="NCBI Taxonomy" id="138851"/>
    <lineage>
        <taxon>Bacteria</taxon>
        <taxon>Pseudomonadati</taxon>
        <taxon>Spirochaetota</taxon>
        <taxon>Spirochaetia</taxon>
        <taxon>Spirochaetales</taxon>
        <taxon>Treponemataceae</taxon>
        <taxon>Treponema</taxon>
    </lineage>
</organism>
<evidence type="ECO:0000256" key="1">
    <source>
        <dbReference type="SAM" id="Phobius"/>
    </source>
</evidence>
<reference evidence="2" key="1">
    <citation type="submission" date="2020-05" db="EMBL/GenBank/DDBJ databases">
        <authorList>
            <person name="Zeng H."/>
            <person name="Chan Y.K."/>
            <person name="Watt R.M."/>
        </authorList>
    </citation>
    <scope>NUCLEOTIDE SEQUENCE</scope>
    <source>
        <strain evidence="2">ATCC 700773</strain>
    </source>
</reference>
<evidence type="ECO:0008006" key="4">
    <source>
        <dbReference type="Google" id="ProtNLM"/>
    </source>
</evidence>
<protein>
    <recommendedName>
        <fullName evidence="4">ECF transporter S component</fullName>
    </recommendedName>
</protein>
<feature type="transmembrane region" description="Helical" evidence="1">
    <location>
        <begin position="40"/>
        <end position="62"/>
    </location>
</feature>
<sequence length="198" mass="22488">MNVRVKTFYKTAILCSAALALNMATFLLVTYLRLPVFMDTIFTVALTFYAGLVPGLIVAALYNPIMTILLCVIYGTEIFYFDFLYAVCGILIVISTWILSRNKKEFFFSHTVTVLYLLIIAFVSAFLTCFSASALNTFIRPLFGNLSRFSAIDDFYIAFQNLKFGVFLSYLLPRIPIIVLDRLISTFLGYGIYRVIKL</sequence>
<keyword evidence="1" id="KW-1133">Transmembrane helix</keyword>
<feature type="transmembrane region" description="Helical" evidence="1">
    <location>
        <begin position="114"/>
        <end position="139"/>
    </location>
</feature>
<proteinExistence type="predicted"/>
<reference evidence="2" key="2">
    <citation type="journal article" date="2021" name="Microbiol. Resour. Announc.">
        <title>Complete Genome Sequences of Three Human Oral Treponema parvum Isolates.</title>
        <authorList>
            <person name="Zeng H."/>
            <person name="Watt R.M."/>
        </authorList>
    </citation>
    <scope>NUCLEOTIDE SEQUENCE</scope>
    <source>
        <strain evidence="2">ATCC 700773</strain>
    </source>
</reference>
<evidence type="ECO:0000313" key="3">
    <source>
        <dbReference type="Proteomes" id="UP000671995"/>
    </source>
</evidence>
<gene>
    <name evidence="2" type="ORF">HRI96_00650</name>
</gene>
<dbReference type="Proteomes" id="UP000671995">
    <property type="component" value="Chromosome"/>
</dbReference>
<feature type="transmembrane region" description="Helical" evidence="1">
    <location>
        <begin position="69"/>
        <end position="94"/>
    </location>
</feature>
<keyword evidence="1" id="KW-0812">Transmembrane</keyword>
<dbReference type="AlphaFoldDB" id="A0A975IB99"/>
<feature type="transmembrane region" description="Helical" evidence="1">
    <location>
        <begin position="151"/>
        <end position="171"/>
    </location>
</feature>
<feature type="transmembrane region" description="Helical" evidence="1">
    <location>
        <begin position="12"/>
        <end position="34"/>
    </location>
</feature>
<accession>A0A975IB99</accession>
<dbReference type="EMBL" id="CP054257">
    <property type="protein sequence ID" value="QTQ10831.1"/>
    <property type="molecule type" value="Genomic_DNA"/>
</dbReference>